<dbReference type="RefSeq" id="WP_046551258.1">
    <property type="nucleotide sequence ID" value="NZ_CP011308.1"/>
</dbReference>
<accession>A0A7U4M1J7</accession>
<keyword evidence="7" id="KW-1185">Reference proteome</keyword>
<dbReference type="Pfam" id="PF21360">
    <property type="entry name" value="PylC-like_N"/>
    <property type="match status" value="1"/>
</dbReference>
<gene>
    <name evidence="6" type="ORF">YH65_07070</name>
</gene>
<dbReference type="InterPro" id="IPR052032">
    <property type="entry name" value="ATP-dep_AA_Ligase"/>
</dbReference>
<dbReference type="Proteomes" id="UP000034444">
    <property type="component" value="Chromosome"/>
</dbReference>
<reference evidence="7" key="2">
    <citation type="journal article" date="2017" name="Stand. Genomic Sci.">
        <title>Complete genome sequence of the sulfur-oxidizing chemolithoautotrophic Sulfurovum lithotrophicum 42BKTT.</title>
        <authorList>
            <person name="Jeon W."/>
            <person name="Priscilla L."/>
            <person name="Park G."/>
            <person name="Lee H."/>
            <person name="Lee N."/>
            <person name="Lee D."/>
            <person name="Kwon H."/>
            <person name="Ahn I."/>
            <person name="Lee C."/>
            <person name="Lee H."/>
            <person name="Ahn J."/>
        </authorList>
    </citation>
    <scope>NUCLEOTIDE SEQUENCE [LARGE SCALE GENOMIC DNA]</scope>
    <source>
        <strain evidence="7">ATCC BAA-797 / 42BKT</strain>
    </source>
</reference>
<dbReference type="AlphaFoldDB" id="A0A7U4M1J7"/>
<reference evidence="6 7" key="1">
    <citation type="submission" date="2015-04" db="EMBL/GenBank/DDBJ databases">
        <title>Complete genome sequence of Sulfurovum lithotrophicum ATCC BAA-797T.</title>
        <authorList>
            <person name="Ahn J."/>
            <person name="Park G."/>
            <person name="Jeon W."/>
            <person name="Jang Y."/>
            <person name="Jang M."/>
            <person name="Lee H."/>
            <person name="Lee H."/>
        </authorList>
    </citation>
    <scope>NUCLEOTIDE SEQUENCE [LARGE SCALE GENOMIC DNA]</scope>
    <source>
        <strain evidence="7">ATCC BAA-797 / 42BKT</strain>
    </source>
</reference>
<organism evidence="6 7">
    <name type="scientific">Sulfurovum lithotrophicum</name>
    <dbReference type="NCBI Taxonomy" id="206403"/>
    <lineage>
        <taxon>Bacteria</taxon>
        <taxon>Pseudomonadati</taxon>
        <taxon>Campylobacterota</taxon>
        <taxon>Epsilonproteobacteria</taxon>
        <taxon>Campylobacterales</taxon>
        <taxon>Sulfurovaceae</taxon>
        <taxon>Sulfurovum</taxon>
    </lineage>
</organism>
<proteinExistence type="predicted"/>
<dbReference type="SUPFAM" id="SSF56059">
    <property type="entry name" value="Glutathione synthetase ATP-binding domain-like"/>
    <property type="match status" value="1"/>
</dbReference>
<dbReference type="Gene3D" id="3.30.470.20">
    <property type="entry name" value="ATP-grasp fold, B domain"/>
    <property type="match status" value="1"/>
</dbReference>
<sequence length="318" mass="35739">MINNILITSAGRRVSLVRNFQDTLKAFNENGKVYTTDMNPVLSSACQISDGFLEVPRVTDKEYLSILKNYCIDKNISIIVPTIDTELHILADVKDEFLKDNIFIAISSKEICDTFYLKDSTEKFFVDNGFDTPRSVENIEESSYPIFAKLNNSSCSIGAQIVNSLDTAKELAQDENYVFQEFIEGDEYTVDVFIDKKGEVISVVPRQRLEVRAGEVSKAKTVKDENIIKDVKTLCSSLDGAYGCITVQLFKTDDRVVFIEINPRFGGGYPLSPLSGANFAEYLIKDYLGMDLEYDESWTDGNIMLRYDAEVIVNGNSL</sequence>
<keyword evidence="3 4" id="KW-0067">ATP-binding</keyword>
<feature type="domain" description="ATP-grasp" evidence="5">
    <location>
        <begin position="109"/>
        <end position="288"/>
    </location>
</feature>
<evidence type="ECO:0000256" key="2">
    <source>
        <dbReference type="ARBA" id="ARBA00022741"/>
    </source>
</evidence>
<evidence type="ECO:0000256" key="4">
    <source>
        <dbReference type="PROSITE-ProRule" id="PRU00409"/>
    </source>
</evidence>
<keyword evidence="2 4" id="KW-0547">Nucleotide-binding</keyword>
<evidence type="ECO:0000313" key="7">
    <source>
        <dbReference type="Proteomes" id="UP000034444"/>
    </source>
</evidence>
<dbReference type="InterPro" id="IPR011761">
    <property type="entry name" value="ATP-grasp"/>
</dbReference>
<dbReference type="OrthoDB" id="9791837at2"/>
<evidence type="ECO:0000313" key="6">
    <source>
        <dbReference type="EMBL" id="AKF25178.1"/>
    </source>
</evidence>
<keyword evidence="1" id="KW-0436">Ligase</keyword>
<dbReference type="Gene3D" id="3.40.50.20">
    <property type="match status" value="1"/>
</dbReference>
<evidence type="ECO:0000259" key="5">
    <source>
        <dbReference type="PROSITE" id="PS50975"/>
    </source>
</evidence>
<dbReference type="KEGG" id="slh:YH65_07070"/>
<dbReference type="Gene3D" id="3.30.1490.20">
    <property type="entry name" value="ATP-grasp fold, A domain"/>
    <property type="match status" value="1"/>
</dbReference>
<dbReference type="PANTHER" id="PTHR43585:SF2">
    <property type="entry name" value="ATP-GRASP ENZYME FSQD"/>
    <property type="match status" value="1"/>
</dbReference>
<dbReference type="InterPro" id="IPR048764">
    <property type="entry name" value="PylC_N"/>
</dbReference>
<dbReference type="InterPro" id="IPR013815">
    <property type="entry name" value="ATP_grasp_subdomain_1"/>
</dbReference>
<dbReference type="EMBL" id="CP011308">
    <property type="protein sequence ID" value="AKF25178.1"/>
    <property type="molecule type" value="Genomic_DNA"/>
</dbReference>
<dbReference type="GO" id="GO:0046872">
    <property type="term" value="F:metal ion binding"/>
    <property type="evidence" value="ECO:0007669"/>
    <property type="project" value="InterPro"/>
</dbReference>
<protein>
    <recommendedName>
        <fullName evidence="5">ATP-grasp domain-containing protein</fullName>
    </recommendedName>
</protein>
<dbReference type="InterPro" id="IPR003806">
    <property type="entry name" value="ATP-grasp_PylC-type"/>
</dbReference>
<evidence type="ECO:0000256" key="1">
    <source>
        <dbReference type="ARBA" id="ARBA00022598"/>
    </source>
</evidence>
<dbReference type="Pfam" id="PF02655">
    <property type="entry name" value="ATP-grasp_3"/>
    <property type="match status" value="1"/>
</dbReference>
<dbReference type="PANTHER" id="PTHR43585">
    <property type="entry name" value="FUMIPYRROLE BIOSYNTHESIS PROTEIN C"/>
    <property type="match status" value="1"/>
</dbReference>
<dbReference type="GO" id="GO:0016874">
    <property type="term" value="F:ligase activity"/>
    <property type="evidence" value="ECO:0007669"/>
    <property type="project" value="UniProtKB-KW"/>
</dbReference>
<dbReference type="PROSITE" id="PS50975">
    <property type="entry name" value="ATP_GRASP"/>
    <property type="match status" value="1"/>
</dbReference>
<name>A0A7U4M1J7_9BACT</name>
<evidence type="ECO:0000256" key="3">
    <source>
        <dbReference type="ARBA" id="ARBA00022840"/>
    </source>
</evidence>
<dbReference type="GO" id="GO:0005524">
    <property type="term" value="F:ATP binding"/>
    <property type="evidence" value="ECO:0007669"/>
    <property type="project" value="UniProtKB-UniRule"/>
</dbReference>